<evidence type="ECO:0000313" key="5">
    <source>
        <dbReference type="Proteomes" id="UP000317982"/>
    </source>
</evidence>
<organism evidence="4 5">
    <name type="scientific">Cryptosporangium phraense</name>
    <dbReference type="NCBI Taxonomy" id="2593070"/>
    <lineage>
        <taxon>Bacteria</taxon>
        <taxon>Bacillati</taxon>
        <taxon>Actinomycetota</taxon>
        <taxon>Actinomycetes</taxon>
        <taxon>Cryptosporangiales</taxon>
        <taxon>Cryptosporangiaceae</taxon>
        <taxon>Cryptosporangium</taxon>
    </lineage>
</organism>
<dbReference type="Pfam" id="PF16586">
    <property type="entry name" value="DUF5060"/>
    <property type="match status" value="1"/>
</dbReference>
<dbReference type="Pfam" id="PF13204">
    <property type="entry name" value="Apiosidase"/>
    <property type="match status" value="1"/>
</dbReference>
<keyword evidence="5" id="KW-1185">Reference proteome</keyword>
<gene>
    <name evidence="4" type="ORF">FL583_11420</name>
</gene>
<dbReference type="InParanoid" id="A0A545AUT4"/>
<dbReference type="InterPro" id="IPR013783">
    <property type="entry name" value="Ig-like_fold"/>
</dbReference>
<dbReference type="AlphaFoldDB" id="A0A545AUT4"/>
<dbReference type="GO" id="GO:0005975">
    <property type="term" value="P:carbohydrate metabolic process"/>
    <property type="evidence" value="ECO:0007669"/>
    <property type="project" value="UniProtKB-ARBA"/>
</dbReference>
<dbReference type="PANTHER" id="PTHR37836:SF3">
    <property type="entry name" value="ENDOGLUCANASE"/>
    <property type="match status" value="1"/>
</dbReference>
<evidence type="ECO:0000259" key="2">
    <source>
        <dbReference type="Pfam" id="PF13204"/>
    </source>
</evidence>
<dbReference type="InterPro" id="IPR032260">
    <property type="entry name" value="DUF5060"/>
</dbReference>
<feature type="region of interest" description="Disordered" evidence="1">
    <location>
        <begin position="468"/>
        <end position="490"/>
    </location>
</feature>
<comment type="caution">
    <text evidence="4">The sequence shown here is derived from an EMBL/GenBank/DDBJ whole genome shotgun (WGS) entry which is preliminary data.</text>
</comment>
<accession>A0A545AUT4</accession>
<protein>
    <submittedName>
        <fullName evidence="4">DUF4038 domain-containing protein</fullName>
    </submittedName>
</protein>
<dbReference type="InterPro" id="IPR025277">
    <property type="entry name" value="Apiosidase-like_cat_dom"/>
</dbReference>
<feature type="domain" description="Apiosidase-like catalytic" evidence="2">
    <location>
        <begin position="103"/>
        <end position="424"/>
    </location>
</feature>
<evidence type="ECO:0000256" key="1">
    <source>
        <dbReference type="SAM" id="MobiDB-lite"/>
    </source>
</evidence>
<dbReference type="InterPro" id="IPR017853">
    <property type="entry name" value="GH"/>
</dbReference>
<dbReference type="OrthoDB" id="8108447at2"/>
<dbReference type="EMBL" id="VIRS01000006">
    <property type="protein sequence ID" value="TQS45100.1"/>
    <property type="molecule type" value="Genomic_DNA"/>
</dbReference>
<name>A0A545AUT4_9ACTN</name>
<dbReference type="Gene3D" id="3.20.20.80">
    <property type="entry name" value="Glycosidases"/>
    <property type="match status" value="1"/>
</dbReference>
<proteinExistence type="predicted"/>
<dbReference type="Gene3D" id="2.60.40.10">
    <property type="entry name" value="Immunoglobulins"/>
    <property type="match status" value="1"/>
</dbReference>
<evidence type="ECO:0000313" key="4">
    <source>
        <dbReference type="EMBL" id="TQS45100.1"/>
    </source>
</evidence>
<evidence type="ECO:0000259" key="3">
    <source>
        <dbReference type="Pfam" id="PF16586"/>
    </source>
</evidence>
<dbReference type="SUPFAM" id="SSF51445">
    <property type="entry name" value="(Trans)glycosidases"/>
    <property type="match status" value="2"/>
</dbReference>
<reference evidence="4 5" key="1">
    <citation type="submission" date="2019-07" db="EMBL/GenBank/DDBJ databases">
        <title>Cryptosporangium phraense sp. nov., isolated from plant litter.</title>
        <authorList>
            <person name="Suriyachadkun C."/>
        </authorList>
    </citation>
    <scope>NUCLEOTIDE SEQUENCE [LARGE SCALE GENOMIC DNA]</scope>
    <source>
        <strain evidence="4 5">A-T 5661</strain>
    </source>
</reference>
<dbReference type="RefSeq" id="WP_142704549.1">
    <property type="nucleotide sequence ID" value="NZ_VIRS01000006.1"/>
</dbReference>
<dbReference type="PANTHER" id="PTHR37836">
    <property type="entry name" value="LMO1036 PROTEIN"/>
    <property type="match status" value="1"/>
</dbReference>
<feature type="domain" description="DUF5060" evidence="3">
    <location>
        <begin position="2"/>
        <end position="70"/>
    </location>
</feature>
<dbReference type="Proteomes" id="UP000317982">
    <property type="component" value="Unassembled WGS sequence"/>
</dbReference>
<sequence>MLNAWEQIELTLTASEDVPNAYTDVDAWIDFTHEDGRTLRRPAFYDGGRIWRVRFASPLAGGVWRWRSMSTRADLHGLTGTIEVAPEPSENPLLRHGFWRMSPGGRSLVAADGSPVLLVADTAWALPWRATLDQVRTYAQDRQAKGFNAVLLMTVQPDMRAVGPRDRTADEGFDVGFEDLPQGHLNELNPAYFQYLDELLAILVEHGVVPVLQPVFQGFGWKGLDVAGTVVPPEEYARYSRYLVARYGAQPAIYLVGADGAGTEPQIEAAGREVHDWDCYGQPTGIHYRPHARADAHQGAGWLDFQWCQTGHGGEHVPERVADLWRNRPVKAVANGEPSYEQTRDEDLAAGWWQGHEAWSNLCAGSTMGVVYGAANIWQWVLRDGEPGHAEYFLAPSGSWLDALDREGSTYVGLVGQILTGLPTTDMQPDWETFLSPRSLRVPGVLHIVYQESGEILRLLQDRQTPPDYRVVDPRSGKTVSSGRLSPGEELAADPDQRARIVIFAHLDPRER</sequence>